<dbReference type="SUPFAM" id="SSF57667">
    <property type="entry name" value="beta-beta-alpha zinc fingers"/>
    <property type="match status" value="1"/>
</dbReference>
<gene>
    <name evidence="3" type="ORF">I79_004361</name>
</gene>
<dbReference type="AlphaFoldDB" id="G3H2F1"/>
<dbReference type="eggNOG" id="KOG1721">
    <property type="taxonomic scope" value="Eukaryota"/>
</dbReference>
<proteinExistence type="predicted"/>
<reference evidence="4" key="1">
    <citation type="journal article" date="2011" name="Nat. Biotechnol.">
        <title>The genomic sequence of the Chinese hamster ovary (CHO)-K1 cell line.</title>
        <authorList>
            <person name="Xu X."/>
            <person name="Nagarajan H."/>
            <person name="Lewis N.E."/>
            <person name="Pan S."/>
            <person name="Cai Z."/>
            <person name="Liu X."/>
            <person name="Chen W."/>
            <person name="Xie M."/>
            <person name="Wang W."/>
            <person name="Hammond S."/>
            <person name="Andersen M.R."/>
            <person name="Neff N."/>
            <person name="Passarelli B."/>
            <person name="Koh W."/>
            <person name="Fan H.C."/>
            <person name="Wang J."/>
            <person name="Gui Y."/>
            <person name="Lee K.H."/>
            <person name="Betenbaugh M.J."/>
            <person name="Quake S.R."/>
            <person name="Famili I."/>
            <person name="Palsson B.O."/>
            <person name="Wang J."/>
        </authorList>
    </citation>
    <scope>NUCLEOTIDE SEQUENCE [LARGE SCALE GENOMIC DNA]</scope>
    <source>
        <strain evidence="4">CHO K1 cell line</strain>
    </source>
</reference>
<sequence>MECGKAYSYRSNLCRHKKVHLKERLYKWKEYGTPFIYGSSLTPYQKFLREDKPENFNSSV</sequence>
<keyword evidence="1" id="KW-0862">Zinc</keyword>
<dbReference type="Gene3D" id="3.30.160.60">
    <property type="entry name" value="Classic Zinc Finger"/>
    <property type="match status" value="1"/>
</dbReference>
<organism evidence="3 4">
    <name type="scientific">Cricetulus griseus</name>
    <name type="common">Chinese hamster</name>
    <name type="synonym">Cricetulus barabensis griseus</name>
    <dbReference type="NCBI Taxonomy" id="10029"/>
    <lineage>
        <taxon>Eukaryota</taxon>
        <taxon>Metazoa</taxon>
        <taxon>Chordata</taxon>
        <taxon>Craniata</taxon>
        <taxon>Vertebrata</taxon>
        <taxon>Euteleostomi</taxon>
        <taxon>Mammalia</taxon>
        <taxon>Eutheria</taxon>
        <taxon>Euarchontoglires</taxon>
        <taxon>Glires</taxon>
        <taxon>Rodentia</taxon>
        <taxon>Myomorpha</taxon>
        <taxon>Muroidea</taxon>
        <taxon>Cricetidae</taxon>
        <taxon>Cricetinae</taxon>
        <taxon>Cricetulus</taxon>
    </lineage>
</organism>
<evidence type="ECO:0000313" key="4">
    <source>
        <dbReference type="Proteomes" id="UP000001075"/>
    </source>
</evidence>
<accession>G3H2F1</accession>
<evidence type="ECO:0000259" key="2">
    <source>
        <dbReference type="PROSITE" id="PS50157"/>
    </source>
</evidence>
<name>G3H2F1_CRIGR</name>
<dbReference type="PROSITE" id="PS50157">
    <property type="entry name" value="ZINC_FINGER_C2H2_2"/>
    <property type="match status" value="1"/>
</dbReference>
<keyword evidence="1" id="KW-0863">Zinc-finger</keyword>
<protein>
    <submittedName>
        <fullName evidence="3">Zinc finger protein 354C</fullName>
    </submittedName>
</protein>
<dbReference type="InterPro" id="IPR036236">
    <property type="entry name" value="Znf_C2H2_sf"/>
</dbReference>
<dbReference type="InterPro" id="IPR013087">
    <property type="entry name" value="Znf_C2H2_type"/>
</dbReference>
<dbReference type="EMBL" id="JH000114">
    <property type="protein sequence ID" value="EGW03046.1"/>
    <property type="molecule type" value="Genomic_DNA"/>
</dbReference>
<dbReference type="Proteomes" id="UP000001075">
    <property type="component" value="Unassembled WGS sequence"/>
</dbReference>
<evidence type="ECO:0000313" key="3">
    <source>
        <dbReference type="EMBL" id="EGW03046.1"/>
    </source>
</evidence>
<keyword evidence="1" id="KW-0479">Metal-binding</keyword>
<feature type="domain" description="C2H2-type" evidence="2">
    <location>
        <begin position="1"/>
        <end position="25"/>
    </location>
</feature>
<dbReference type="GO" id="GO:0008270">
    <property type="term" value="F:zinc ion binding"/>
    <property type="evidence" value="ECO:0007669"/>
    <property type="project" value="UniProtKB-KW"/>
</dbReference>
<dbReference type="PaxDb" id="10029-XP_007611258.1"/>
<dbReference type="STRING" id="10029.G3H2F1"/>
<dbReference type="InParanoid" id="G3H2F1"/>
<evidence type="ECO:0000256" key="1">
    <source>
        <dbReference type="PROSITE-ProRule" id="PRU00042"/>
    </source>
</evidence>